<name>A0A0A9EUK9_ARUDO</name>
<organism evidence="1">
    <name type="scientific">Arundo donax</name>
    <name type="common">Giant reed</name>
    <name type="synonym">Donax arundinaceus</name>
    <dbReference type="NCBI Taxonomy" id="35708"/>
    <lineage>
        <taxon>Eukaryota</taxon>
        <taxon>Viridiplantae</taxon>
        <taxon>Streptophyta</taxon>
        <taxon>Embryophyta</taxon>
        <taxon>Tracheophyta</taxon>
        <taxon>Spermatophyta</taxon>
        <taxon>Magnoliopsida</taxon>
        <taxon>Liliopsida</taxon>
        <taxon>Poales</taxon>
        <taxon>Poaceae</taxon>
        <taxon>PACMAD clade</taxon>
        <taxon>Arundinoideae</taxon>
        <taxon>Arundineae</taxon>
        <taxon>Arundo</taxon>
    </lineage>
</organism>
<sequence length="81" mass="8801">MVKQASHHPPTDLGRRRQCYLLPTSAPRAPVVRADALVIHDYHHGAASVFHSWGVHVLKPGQPVDSFVLRGVDGADVVLSC</sequence>
<reference evidence="1" key="2">
    <citation type="journal article" date="2015" name="Data Brief">
        <title>Shoot transcriptome of the giant reed, Arundo donax.</title>
        <authorList>
            <person name="Barrero R.A."/>
            <person name="Guerrero F.D."/>
            <person name="Moolhuijzen P."/>
            <person name="Goolsby J.A."/>
            <person name="Tidwell J."/>
            <person name="Bellgard S.E."/>
            <person name="Bellgard M.I."/>
        </authorList>
    </citation>
    <scope>NUCLEOTIDE SEQUENCE</scope>
    <source>
        <tissue evidence="1">Shoot tissue taken approximately 20 cm above the soil surface</tissue>
    </source>
</reference>
<dbReference type="AlphaFoldDB" id="A0A0A9EUK9"/>
<protein>
    <submittedName>
        <fullName evidence="1">Uncharacterized protein</fullName>
    </submittedName>
</protein>
<reference evidence="1" key="1">
    <citation type="submission" date="2014-09" db="EMBL/GenBank/DDBJ databases">
        <authorList>
            <person name="Magalhaes I.L.F."/>
            <person name="Oliveira U."/>
            <person name="Santos F.R."/>
            <person name="Vidigal T.H.D.A."/>
            <person name="Brescovit A.D."/>
            <person name="Santos A.J."/>
        </authorList>
    </citation>
    <scope>NUCLEOTIDE SEQUENCE</scope>
    <source>
        <tissue evidence="1">Shoot tissue taken approximately 20 cm above the soil surface</tissue>
    </source>
</reference>
<accession>A0A0A9EUK9</accession>
<evidence type="ECO:0000313" key="1">
    <source>
        <dbReference type="EMBL" id="JAD99717.1"/>
    </source>
</evidence>
<proteinExistence type="predicted"/>
<dbReference type="EMBL" id="GBRH01198178">
    <property type="protein sequence ID" value="JAD99717.1"/>
    <property type="molecule type" value="Transcribed_RNA"/>
</dbReference>